<protein>
    <recommendedName>
        <fullName evidence="2">DUF6532 domain-containing protein</fullName>
    </recommendedName>
</protein>
<feature type="compositionally biased region" description="Basic and acidic residues" evidence="1">
    <location>
        <begin position="98"/>
        <end position="108"/>
    </location>
</feature>
<feature type="domain" description="DUF6532" evidence="2">
    <location>
        <begin position="324"/>
        <end position="533"/>
    </location>
</feature>
<evidence type="ECO:0000259" key="2">
    <source>
        <dbReference type="Pfam" id="PF20149"/>
    </source>
</evidence>
<feature type="compositionally biased region" description="Acidic residues" evidence="1">
    <location>
        <begin position="596"/>
        <end position="610"/>
    </location>
</feature>
<feature type="region of interest" description="Disordered" evidence="1">
    <location>
        <begin position="1"/>
        <end position="140"/>
    </location>
</feature>
<reference evidence="3 4" key="1">
    <citation type="submission" date="2019-01" db="EMBL/GenBank/DDBJ databases">
        <title>Genome sequencing of the rare red list fungi Fomitopsis rosea.</title>
        <authorList>
            <person name="Buettner E."/>
            <person name="Kellner H."/>
        </authorList>
    </citation>
    <scope>NUCLEOTIDE SEQUENCE [LARGE SCALE GENOMIC DNA]</scope>
    <source>
        <strain evidence="3 4">DSM 105464</strain>
    </source>
</reference>
<dbReference type="Proteomes" id="UP000298390">
    <property type="component" value="Unassembled WGS sequence"/>
</dbReference>
<feature type="compositionally biased region" description="Polar residues" evidence="1">
    <location>
        <begin position="24"/>
        <end position="38"/>
    </location>
</feature>
<feature type="region of interest" description="Disordered" evidence="1">
    <location>
        <begin position="229"/>
        <end position="307"/>
    </location>
</feature>
<evidence type="ECO:0000256" key="1">
    <source>
        <dbReference type="SAM" id="MobiDB-lite"/>
    </source>
</evidence>
<dbReference type="EMBL" id="SEKV01000033">
    <property type="protein sequence ID" value="TFY68301.1"/>
    <property type="molecule type" value="Genomic_DNA"/>
</dbReference>
<dbReference type="Pfam" id="PF20149">
    <property type="entry name" value="DUF6532"/>
    <property type="match status" value="1"/>
</dbReference>
<name>A0A4Y9Z370_9APHY</name>
<feature type="compositionally biased region" description="Basic residues" evidence="1">
    <location>
        <begin position="291"/>
        <end position="303"/>
    </location>
</feature>
<accession>A0A4Y9Z370</accession>
<proteinExistence type="predicted"/>
<feature type="compositionally biased region" description="Gly residues" evidence="1">
    <location>
        <begin position="1"/>
        <end position="14"/>
    </location>
</feature>
<feature type="region of interest" description="Disordered" evidence="1">
    <location>
        <begin position="583"/>
        <end position="622"/>
    </location>
</feature>
<feature type="compositionally biased region" description="Basic and acidic residues" evidence="1">
    <location>
        <begin position="278"/>
        <end position="290"/>
    </location>
</feature>
<comment type="caution">
    <text evidence="3">The sequence shown here is derived from an EMBL/GenBank/DDBJ whole genome shotgun (WGS) entry which is preliminary data.</text>
</comment>
<sequence length="622" mass="68215">MPGPTRGRGPGGGRRAASRPNGTAAPQQEPSVTPTSGLPNPRRSSRRIHATSHADPELLESMRPGFVEPSAQPNENSAYDEDTYDTGSGAFPTPQGLSREEQAQQRGEDSDDSDFIDGARGSRSAARSDASRPLSQAATVAPNNIFQPSFSARQLTFNPIGPSSSRLQALMGPHRYNIPASSTTPIDTSGGMAITRTPGPQTMDASLAQLVQSVNQLHPSQVLPSQLPLISGDRLSSSPGPQMSVGFQGPHHPASHGSPLGAHNPLKRTSSQRGSDVQADHDADPSEERRRQRKQYHNAKRPRYRDYQENGKQSILLDVVKYGLQVHFITVTPFPSKADRDAIIRSKYKDAEQACGVAEGECPIDARVMKLLRQEESSMRTRLKQVVMAKVVTKYGLYMEPRVPAQVKHNRTRVAFLLGPELSGSSSTDAAVAGAATERSVFHYKVVPEERSGPFQHSIIEEVIFELVFRHVNALGCIYQDQFKPIPHPLLASILAVIYHALSMYRTGRRVEERFTKRYYDIYDGFLAVLNQLSDEPNWLRYRKALFKLGLRHAGAVTDEVQAPVVAAMSAETVRREMELLESVLDDLPPDSSDPPVDDSAEYEQAEETSGDAASLRNAAEE</sequence>
<evidence type="ECO:0000313" key="4">
    <source>
        <dbReference type="Proteomes" id="UP000298390"/>
    </source>
</evidence>
<organism evidence="3 4">
    <name type="scientific">Rhodofomes roseus</name>
    <dbReference type="NCBI Taxonomy" id="34475"/>
    <lineage>
        <taxon>Eukaryota</taxon>
        <taxon>Fungi</taxon>
        <taxon>Dikarya</taxon>
        <taxon>Basidiomycota</taxon>
        <taxon>Agaricomycotina</taxon>
        <taxon>Agaricomycetes</taxon>
        <taxon>Polyporales</taxon>
        <taxon>Rhodofomes</taxon>
    </lineage>
</organism>
<evidence type="ECO:0000313" key="3">
    <source>
        <dbReference type="EMBL" id="TFY68301.1"/>
    </source>
</evidence>
<dbReference type="AlphaFoldDB" id="A0A4Y9Z370"/>
<feature type="compositionally biased region" description="Low complexity" evidence="1">
    <location>
        <begin position="118"/>
        <end position="132"/>
    </location>
</feature>
<dbReference type="InterPro" id="IPR045341">
    <property type="entry name" value="DUF6532"/>
</dbReference>
<gene>
    <name evidence="3" type="ORF">EVJ58_g1089</name>
</gene>